<feature type="transmembrane region" description="Helical" evidence="5">
    <location>
        <begin position="190"/>
        <end position="209"/>
    </location>
</feature>
<dbReference type="GO" id="GO:0007165">
    <property type="term" value="P:signal transduction"/>
    <property type="evidence" value="ECO:0007669"/>
    <property type="project" value="UniProtKB-KW"/>
</dbReference>
<gene>
    <name evidence="8" type="ORF">SAMN05216552_100525</name>
</gene>
<name>A0A1I7H779_9BURK</name>
<dbReference type="SMART" id="SM00283">
    <property type="entry name" value="MA"/>
    <property type="match status" value="1"/>
</dbReference>
<sequence>MFANLKIGTRLALGFGVVVALMMAIGATGVTRLDGVNRELDDVVKDKWPKVQMAAAILAGTNEIAIGMRNMLLASDPGEDKREIEAILAARARIGEQLDQLKRVVGTEHGKKVLAGIVEKRARFVAGQDRLIALAAAGDVEEARLYLSRELRPLLRAYQADVAELARYQGEMVDQAGARAETLYQEARQLMLGLAAAALALAAAAAFWVTRSVVGPLRQASEVADRLAQGDLTVRIAVASTDETGQMLRSMQRMVERLAQVVGEVNGGADALASASEQVSATAQSLAHSASEQAAGVEETSASLEQMTASIAQNTESAQVTDGMAGQAARRAAEGGDAVAATVAAMHQIAKKIVIIDDIAYQTNLLALNAAIEAARAGEHGKGFAVVAAEVRKLAERSQLAAQEIGEVAGNSVALAERAGQLLTAMVPDIEQTSTLVRGIATASHEQSAGVGQINVAVVQLSQTTQMNAASSEQLAATAEEMSGQAEQLQRTMAFFRLGSEPAARVLPLAPARRAARQARAAGAARLPVGAEQDIDESQFTRF</sequence>
<evidence type="ECO:0000259" key="6">
    <source>
        <dbReference type="PROSITE" id="PS50111"/>
    </source>
</evidence>
<accession>A0A1I7H779</accession>
<evidence type="ECO:0000256" key="2">
    <source>
        <dbReference type="ARBA" id="ARBA00022500"/>
    </source>
</evidence>
<dbReference type="Pfam" id="PF12729">
    <property type="entry name" value="4HB_MCP_1"/>
    <property type="match status" value="1"/>
</dbReference>
<dbReference type="FunFam" id="1.10.287.950:FF:000001">
    <property type="entry name" value="Methyl-accepting chemotaxis sensory transducer"/>
    <property type="match status" value="1"/>
</dbReference>
<proteinExistence type="inferred from homology"/>
<dbReference type="AlphaFoldDB" id="A0A1I7H779"/>
<dbReference type="Pfam" id="PF00672">
    <property type="entry name" value="HAMP"/>
    <property type="match status" value="1"/>
</dbReference>
<feature type="domain" description="Methyl-accepting transducer" evidence="6">
    <location>
        <begin position="268"/>
        <end position="483"/>
    </location>
</feature>
<dbReference type="PRINTS" id="PR00260">
    <property type="entry name" value="CHEMTRNSDUCR"/>
</dbReference>
<evidence type="ECO:0000313" key="9">
    <source>
        <dbReference type="Proteomes" id="UP000199391"/>
    </source>
</evidence>
<dbReference type="Gene3D" id="1.10.287.950">
    <property type="entry name" value="Methyl-accepting chemotaxis protein"/>
    <property type="match status" value="1"/>
</dbReference>
<dbReference type="CDD" id="cd06225">
    <property type="entry name" value="HAMP"/>
    <property type="match status" value="1"/>
</dbReference>
<comment type="subcellular location">
    <subcellularLocation>
        <location evidence="1">Membrane</location>
    </subcellularLocation>
</comment>
<feature type="transmembrane region" description="Helical" evidence="5">
    <location>
        <begin position="51"/>
        <end position="72"/>
    </location>
</feature>
<feature type="domain" description="HAMP" evidence="7">
    <location>
        <begin position="211"/>
        <end position="263"/>
    </location>
</feature>
<feature type="transmembrane region" description="Helical" evidence="5">
    <location>
        <begin position="12"/>
        <end position="31"/>
    </location>
</feature>
<dbReference type="InterPro" id="IPR004090">
    <property type="entry name" value="Chemotax_Me-accpt_rcpt"/>
</dbReference>
<protein>
    <submittedName>
        <fullName evidence="8">Methyl-accepting chemotaxis protein</fullName>
    </submittedName>
</protein>
<keyword evidence="9" id="KW-1185">Reference proteome</keyword>
<evidence type="ECO:0000313" key="8">
    <source>
        <dbReference type="EMBL" id="SFU56514.1"/>
    </source>
</evidence>
<evidence type="ECO:0000256" key="5">
    <source>
        <dbReference type="SAM" id="Phobius"/>
    </source>
</evidence>
<dbReference type="OrthoDB" id="9806477at2"/>
<reference evidence="9" key="1">
    <citation type="submission" date="2016-10" db="EMBL/GenBank/DDBJ databases">
        <authorList>
            <person name="Varghese N."/>
            <person name="Submissions S."/>
        </authorList>
    </citation>
    <scope>NUCLEOTIDE SEQUENCE [LARGE SCALE GENOMIC DNA]</scope>
    <source>
        <strain evidence="9">CGMCC 1.11014</strain>
    </source>
</reference>
<dbReference type="InterPro" id="IPR003660">
    <property type="entry name" value="HAMP_dom"/>
</dbReference>
<dbReference type="Proteomes" id="UP000199391">
    <property type="component" value="Unassembled WGS sequence"/>
</dbReference>
<dbReference type="SUPFAM" id="SSF58104">
    <property type="entry name" value="Methyl-accepting chemotaxis protein (MCP) signaling domain"/>
    <property type="match status" value="1"/>
</dbReference>
<dbReference type="GO" id="GO:0005886">
    <property type="term" value="C:plasma membrane"/>
    <property type="evidence" value="ECO:0007669"/>
    <property type="project" value="TreeGrafter"/>
</dbReference>
<keyword evidence="2" id="KW-0145">Chemotaxis</keyword>
<keyword evidence="5" id="KW-0472">Membrane</keyword>
<dbReference type="InterPro" id="IPR051310">
    <property type="entry name" value="MCP_chemotaxis"/>
</dbReference>
<keyword evidence="5" id="KW-1133">Transmembrane helix</keyword>
<keyword evidence="4" id="KW-0807">Transducer</keyword>
<evidence type="ECO:0000259" key="7">
    <source>
        <dbReference type="PROSITE" id="PS50885"/>
    </source>
</evidence>
<dbReference type="InterPro" id="IPR047347">
    <property type="entry name" value="YvaQ-like_sensor"/>
</dbReference>
<dbReference type="PROSITE" id="PS50885">
    <property type="entry name" value="HAMP"/>
    <property type="match status" value="1"/>
</dbReference>
<organism evidence="8 9">
    <name type="scientific">Pseudoduganella namucuonensis</name>
    <dbReference type="NCBI Taxonomy" id="1035707"/>
    <lineage>
        <taxon>Bacteria</taxon>
        <taxon>Pseudomonadati</taxon>
        <taxon>Pseudomonadota</taxon>
        <taxon>Betaproteobacteria</taxon>
        <taxon>Burkholderiales</taxon>
        <taxon>Oxalobacteraceae</taxon>
        <taxon>Telluria group</taxon>
        <taxon>Pseudoduganella</taxon>
    </lineage>
</organism>
<dbReference type="RefSeq" id="WP_093554812.1">
    <property type="nucleotide sequence ID" value="NZ_FPBO01000005.1"/>
</dbReference>
<evidence type="ECO:0000256" key="1">
    <source>
        <dbReference type="ARBA" id="ARBA00004370"/>
    </source>
</evidence>
<evidence type="ECO:0000256" key="4">
    <source>
        <dbReference type="PROSITE-ProRule" id="PRU00284"/>
    </source>
</evidence>
<dbReference type="PANTHER" id="PTHR43531">
    <property type="entry name" value="PROTEIN ICFG"/>
    <property type="match status" value="1"/>
</dbReference>
<dbReference type="GO" id="GO:0004888">
    <property type="term" value="F:transmembrane signaling receptor activity"/>
    <property type="evidence" value="ECO:0007669"/>
    <property type="project" value="InterPro"/>
</dbReference>
<dbReference type="EMBL" id="FPBO01000005">
    <property type="protein sequence ID" value="SFU56514.1"/>
    <property type="molecule type" value="Genomic_DNA"/>
</dbReference>
<dbReference type="CDD" id="cd19411">
    <property type="entry name" value="MCP2201-like_sensor"/>
    <property type="match status" value="1"/>
</dbReference>
<dbReference type="PANTHER" id="PTHR43531:SF11">
    <property type="entry name" value="METHYL-ACCEPTING CHEMOTAXIS PROTEIN 3"/>
    <property type="match status" value="1"/>
</dbReference>
<evidence type="ECO:0000256" key="3">
    <source>
        <dbReference type="ARBA" id="ARBA00029447"/>
    </source>
</evidence>
<dbReference type="InterPro" id="IPR024478">
    <property type="entry name" value="HlyB_4HB_MCP"/>
</dbReference>
<dbReference type="Pfam" id="PF00015">
    <property type="entry name" value="MCPsignal"/>
    <property type="match status" value="1"/>
</dbReference>
<comment type="similarity">
    <text evidence="3">Belongs to the methyl-accepting chemotaxis (MCP) protein family.</text>
</comment>
<dbReference type="SMART" id="SM00304">
    <property type="entry name" value="HAMP"/>
    <property type="match status" value="1"/>
</dbReference>
<dbReference type="PROSITE" id="PS50111">
    <property type="entry name" value="CHEMOTAXIS_TRANSDUC_2"/>
    <property type="match status" value="1"/>
</dbReference>
<dbReference type="GO" id="GO:0006935">
    <property type="term" value="P:chemotaxis"/>
    <property type="evidence" value="ECO:0007669"/>
    <property type="project" value="UniProtKB-KW"/>
</dbReference>
<dbReference type="STRING" id="1035707.SAMN05216552_100525"/>
<keyword evidence="5" id="KW-0812">Transmembrane</keyword>
<dbReference type="InterPro" id="IPR004089">
    <property type="entry name" value="MCPsignal_dom"/>
</dbReference>